<dbReference type="InterPro" id="IPR004046">
    <property type="entry name" value="GST_C"/>
</dbReference>
<feature type="domain" description="GST C-terminal" evidence="7">
    <location>
        <begin position="81"/>
        <end position="208"/>
    </location>
</feature>
<dbReference type="SFLD" id="SFLDG00363">
    <property type="entry name" value="AMPS_(cytGST):_Alpha-__Mu-__Pi"/>
    <property type="match status" value="1"/>
</dbReference>
<evidence type="ECO:0000256" key="2">
    <source>
        <dbReference type="ARBA" id="ARBA00022679"/>
    </source>
</evidence>
<dbReference type="InterPro" id="IPR010987">
    <property type="entry name" value="Glutathione-S-Trfase_C-like"/>
</dbReference>
<dbReference type="PANTHER" id="PTHR11571:SF224">
    <property type="entry name" value="HEMATOPOIETIC PROSTAGLANDIN D SYNTHASE"/>
    <property type="match status" value="1"/>
</dbReference>
<keyword evidence="2" id="KW-0808">Transferase</keyword>
<dbReference type="SUPFAM" id="SSF47616">
    <property type="entry name" value="GST C-terminal domain-like"/>
    <property type="match status" value="1"/>
</dbReference>
<dbReference type="InterPro" id="IPR004045">
    <property type="entry name" value="Glutathione_S-Trfase_N"/>
</dbReference>
<comment type="catalytic activity">
    <reaction evidence="4">
        <text>RX + glutathione = an S-substituted glutathione + a halide anion + H(+)</text>
        <dbReference type="Rhea" id="RHEA:16437"/>
        <dbReference type="ChEBI" id="CHEBI:15378"/>
        <dbReference type="ChEBI" id="CHEBI:16042"/>
        <dbReference type="ChEBI" id="CHEBI:17792"/>
        <dbReference type="ChEBI" id="CHEBI:57925"/>
        <dbReference type="ChEBI" id="CHEBI:90779"/>
        <dbReference type="EC" id="2.5.1.18"/>
    </reaction>
</comment>
<evidence type="ECO:0000256" key="4">
    <source>
        <dbReference type="ARBA" id="ARBA00047960"/>
    </source>
</evidence>
<gene>
    <name evidence="8" type="ORF">DdX_11833</name>
</gene>
<dbReference type="Pfam" id="PF14497">
    <property type="entry name" value="GST_C_3"/>
    <property type="match status" value="1"/>
</dbReference>
<dbReference type="SUPFAM" id="SSF52833">
    <property type="entry name" value="Thioredoxin-like"/>
    <property type="match status" value="1"/>
</dbReference>
<dbReference type="FunFam" id="3.40.30.10:FF:000035">
    <property type="entry name" value="hematopoietic prostaglandin D synthase"/>
    <property type="match status" value="1"/>
</dbReference>
<dbReference type="SFLD" id="SFLDG01205">
    <property type="entry name" value="AMPS.1"/>
    <property type="match status" value="1"/>
</dbReference>
<dbReference type="CDD" id="cd03192">
    <property type="entry name" value="GST_C_Sigma_like"/>
    <property type="match status" value="1"/>
</dbReference>
<keyword evidence="9" id="KW-1185">Reference proteome</keyword>
<dbReference type="CDD" id="cd03039">
    <property type="entry name" value="GST_N_Sigma_like"/>
    <property type="match status" value="1"/>
</dbReference>
<organism evidence="8 9">
    <name type="scientific">Ditylenchus destructor</name>
    <dbReference type="NCBI Taxonomy" id="166010"/>
    <lineage>
        <taxon>Eukaryota</taxon>
        <taxon>Metazoa</taxon>
        <taxon>Ecdysozoa</taxon>
        <taxon>Nematoda</taxon>
        <taxon>Chromadorea</taxon>
        <taxon>Rhabditida</taxon>
        <taxon>Tylenchina</taxon>
        <taxon>Tylenchomorpha</taxon>
        <taxon>Sphaerularioidea</taxon>
        <taxon>Anguinidae</taxon>
        <taxon>Anguininae</taxon>
        <taxon>Ditylenchus</taxon>
    </lineage>
</organism>
<dbReference type="GO" id="GO:0005737">
    <property type="term" value="C:cytoplasm"/>
    <property type="evidence" value="ECO:0007669"/>
    <property type="project" value="UniProtKB-ARBA"/>
</dbReference>
<dbReference type="InterPro" id="IPR036249">
    <property type="entry name" value="Thioredoxin-like_sf"/>
</dbReference>
<reference evidence="8" key="1">
    <citation type="submission" date="2022-01" db="EMBL/GenBank/DDBJ databases">
        <title>Genome Sequence Resource for Two Populations of Ditylenchus destructor, the Migratory Endoparasitic Phytonematode.</title>
        <authorList>
            <person name="Zhang H."/>
            <person name="Lin R."/>
            <person name="Xie B."/>
        </authorList>
    </citation>
    <scope>NUCLEOTIDE SEQUENCE</scope>
    <source>
        <strain evidence="8">BazhouSP</strain>
    </source>
</reference>
<evidence type="ECO:0000313" key="9">
    <source>
        <dbReference type="Proteomes" id="UP001201812"/>
    </source>
</evidence>
<evidence type="ECO:0000256" key="3">
    <source>
        <dbReference type="ARBA" id="ARBA00038317"/>
    </source>
</evidence>
<evidence type="ECO:0000259" key="6">
    <source>
        <dbReference type="PROSITE" id="PS50404"/>
    </source>
</evidence>
<dbReference type="GO" id="GO:0004364">
    <property type="term" value="F:glutathione transferase activity"/>
    <property type="evidence" value="ECO:0007669"/>
    <property type="project" value="UniProtKB-EC"/>
</dbReference>
<comment type="caution">
    <text evidence="8">The sequence shown here is derived from an EMBL/GenBank/DDBJ whole genome shotgun (WGS) entry which is preliminary data.</text>
</comment>
<dbReference type="PANTHER" id="PTHR11571">
    <property type="entry name" value="GLUTATHIONE S-TRANSFERASE"/>
    <property type="match status" value="1"/>
</dbReference>
<dbReference type="InterPro" id="IPR050213">
    <property type="entry name" value="GST_superfamily"/>
</dbReference>
<dbReference type="GO" id="GO:0006749">
    <property type="term" value="P:glutathione metabolic process"/>
    <property type="evidence" value="ECO:0007669"/>
    <property type="project" value="TreeGrafter"/>
</dbReference>
<dbReference type="Pfam" id="PF02798">
    <property type="entry name" value="GST_N"/>
    <property type="match status" value="1"/>
</dbReference>
<dbReference type="EC" id="2.5.1.18" evidence="1"/>
<evidence type="ECO:0000256" key="1">
    <source>
        <dbReference type="ARBA" id="ARBA00012452"/>
    </source>
</evidence>
<dbReference type="PROSITE" id="PS50405">
    <property type="entry name" value="GST_CTER"/>
    <property type="match status" value="1"/>
</dbReference>
<dbReference type="AlphaFoldDB" id="A0AAD4MWM9"/>
<name>A0AAD4MWM9_9BILA</name>
<comment type="similarity">
    <text evidence="3">Belongs to the GST superfamily. Sigma family.</text>
</comment>
<dbReference type="Gene3D" id="3.40.30.10">
    <property type="entry name" value="Glutaredoxin"/>
    <property type="match status" value="1"/>
</dbReference>
<feature type="domain" description="GST N-terminal" evidence="6">
    <location>
        <begin position="2"/>
        <end position="79"/>
    </location>
</feature>
<evidence type="ECO:0000256" key="5">
    <source>
        <dbReference type="ARBA" id="ARBA00078118"/>
    </source>
</evidence>
<proteinExistence type="inferred from homology"/>
<dbReference type="PROSITE" id="PS50404">
    <property type="entry name" value="GST_NTER"/>
    <property type="match status" value="1"/>
</dbReference>
<dbReference type="InterPro" id="IPR036282">
    <property type="entry name" value="Glutathione-S-Trfase_C_sf"/>
</dbReference>
<evidence type="ECO:0000259" key="7">
    <source>
        <dbReference type="PROSITE" id="PS50405"/>
    </source>
</evidence>
<dbReference type="Gene3D" id="1.20.1050.10">
    <property type="match status" value="1"/>
</dbReference>
<sequence>MVQYKLHYFDVRGMGEPIRLIFAFANEPFEDIRFTMDNWPNLKSKYKYGKVPVLEVDGKQLAQSSVIARYLAERFGIAGKNAWEKAQVHEIVDFQKDVYTELGPYYYAMLGFKPGDKDALRKDVFLPAAEKLFPQYVRLLKESGSGFFAPSGVTYVDFIVGDYLEHWVNELEPQYMKEKYPELVAYVKKVHAVPEIQKYLKTRKNSVA</sequence>
<accession>A0AAD4MWM9</accession>
<dbReference type="FunFam" id="1.20.1050.10:FF:000031">
    <property type="entry name" value="Glutathione S-Transferase"/>
    <property type="match status" value="1"/>
</dbReference>
<dbReference type="InterPro" id="IPR040079">
    <property type="entry name" value="Glutathione_S-Trfase"/>
</dbReference>
<dbReference type="GO" id="GO:0004602">
    <property type="term" value="F:glutathione peroxidase activity"/>
    <property type="evidence" value="ECO:0007669"/>
    <property type="project" value="UniProtKB-ARBA"/>
</dbReference>
<evidence type="ECO:0000313" key="8">
    <source>
        <dbReference type="EMBL" id="KAI1708450.1"/>
    </source>
</evidence>
<protein>
    <recommendedName>
        <fullName evidence="1">glutathione transferase</fullName>
        <ecNumber evidence="1">2.5.1.18</ecNumber>
    </recommendedName>
    <alternativeName>
        <fullName evidence="5">GST class-sigma</fullName>
    </alternativeName>
</protein>
<dbReference type="SFLD" id="SFLDS00019">
    <property type="entry name" value="Glutathione_Transferase_(cytos"/>
    <property type="match status" value="1"/>
</dbReference>
<dbReference type="EMBL" id="JAKKPZ010000035">
    <property type="protein sequence ID" value="KAI1708450.1"/>
    <property type="molecule type" value="Genomic_DNA"/>
</dbReference>
<dbReference type="Proteomes" id="UP001201812">
    <property type="component" value="Unassembled WGS sequence"/>
</dbReference>